<dbReference type="InterPro" id="IPR000843">
    <property type="entry name" value="HTH_LacI"/>
</dbReference>
<reference evidence="5 6" key="1">
    <citation type="submission" date="2020-03" db="EMBL/GenBank/DDBJ databases">
        <title>Propioniciclava sp. nov., isolated from Hydrophilus acuminatus.</title>
        <authorList>
            <person name="Hyun D.-W."/>
            <person name="Bae J.-W."/>
        </authorList>
    </citation>
    <scope>NUCLEOTIDE SEQUENCE [LARGE SCALE GENOMIC DNA]</scope>
    <source>
        <strain evidence="5 6">HDW11</strain>
    </source>
</reference>
<dbReference type="InterPro" id="IPR028082">
    <property type="entry name" value="Peripla_BP_I"/>
</dbReference>
<dbReference type="AlphaFoldDB" id="A0A6G7Y4C1"/>
<proteinExistence type="predicted"/>
<dbReference type="Gene3D" id="1.10.260.40">
    <property type="entry name" value="lambda repressor-like DNA-binding domains"/>
    <property type="match status" value="1"/>
</dbReference>
<dbReference type="PANTHER" id="PTHR30146">
    <property type="entry name" value="LACI-RELATED TRANSCRIPTIONAL REPRESSOR"/>
    <property type="match status" value="1"/>
</dbReference>
<accession>A0A6G7Y4C1</accession>
<dbReference type="Proteomes" id="UP000501058">
    <property type="component" value="Chromosome"/>
</dbReference>
<dbReference type="InterPro" id="IPR046335">
    <property type="entry name" value="LacI/GalR-like_sensor"/>
</dbReference>
<dbReference type="PROSITE" id="PS50932">
    <property type="entry name" value="HTH_LACI_2"/>
    <property type="match status" value="1"/>
</dbReference>
<dbReference type="KEGG" id="prv:G7070_04300"/>
<evidence type="ECO:0000259" key="4">
    <source>
        <dbReference type="PROSITE" id="PS50932"/>
    </source>
</evidence>
<dbReference type="SMART" id="SM00354">
    <property type="entry name" value="HTH_LACI"/>
    <property type="match status" value="1"/>
</dbReference>
<dbReference type="SUPFAM" id="SSF53822">
    <property type="entry name" value="Periplasmic binding protein-like I"/>
    <property type="match status" value="1"/>
</dbReference>
<keyword evidence="1" id="KW-0805">Transcription regulation</keyword>
<dbReference type="InterPro" id="IPR010982">
    <property type="entry name" value="Lambda_DNA-bd_dom_sf"/>
</dbReference>
<keyword evidence="3" id="KW-0804">Transcription</keyword>
<dbReference type="SUPFAM" id="SSF47413">
    <property type="entry name" value="lambda repressor-like DNA-binding domains"/>
    <property type="match status" value="1"/>
</dbReference>
<dbReference type="GO" id="GO:0000976">
    <property type="term" value="F:transcription cis-regulatory region binding"/>
    <property type="evidence" value="ECO:0007669"/>
    <property type="project" value="TreeGrafter"/>
</dbReference>
<evidence type="ECO:0000256" key="2">
    <source>
        <dbReference type="ARBA" id="ARBA00023125"/>
    </source>
</evidence>
<evidence type="ECO:0000256" key="3">
    <source>
        <dbReference type="ARBA" id="ARBA00023163"/>
    </source>
</evidence>
<keyword evidence="2" id="KW-0238">DNA-binding</keyword>
<dbReference type="EMBL" id="CP049865">
    <property type="protein sequence ID" value="QIK71633.1"/>
    <property type="molecule type" value="Genomic_DNA"/>
</dbReference>
<dbReference type="Pfam" id="PF00356">
    <property type="entry name" value="LacI"/>
    <property type="match status" value="1"/>
</dbReference>
<name>A0A6G7Y4C1_9ACTN</name>
<dbReference type="Pfam" id="PF13377">
    <property type="entry name" value="Peripla_BP_3"/>
    <property type="match status" value="1"/>
</dbReference>
<dbReference type="RefSeq" id="WP_166232227.1">
    <property type="nucleotide sequence ID" value="NZ_CP049865.1"/>
</dbReference>
<gene>
    <name evidence="5" type="ORF">G7070_04300</name>
</gene>
<evidence type="ECO:0000313" key="5">
    <source>
        <dbReference type="EMBL" id="QIK71633.1"/>
    </source>
</evidence>
<dbReference type="CDD" id="cd01392">
    <property type="entry name" value="HTH_LacI"/>
    <property type="match status" value="1"/>
</dbReference>
<dbReference type="GO" id="GO:0003700">
    <property type="term" value="F:DNA-binding transcription factor activity"/>
    <property type="evidence" value="ECO:0007669"/>
    <property type="project" value="TreeGrafter"/>
</dbReference>
<dbReference type="PANTHER" id="PTHR30146:SF153">
    <property type="entry name" value="LACTOSE OPERON REPRESSOR"/>
    <property type="match status" value="1"/>
</dbReference>
<dbReference type="Gene3D" id="3.40.50.2300">
    <property type="match status" value="2"/>
</dbReference>
<evidence type="ECO:0000313" key="6">
    <source>
        <dbReference type="Proteomes" id="UP000501058"/>
    </source>
</evidence>
<keyword evidence="6" id="KW-1185">Reference proteome</keyword>
<sequence>MTRSTLRSVAEAAGVSAATVSLVLRDKPHAIPTSTVDRVRRAAAEQGYRPNRAAQAMRTGRTGLVLLSLRMMTDPWALAVADTIGEAAEGSGATALVQSRGDWFDTVLRLQPDVAYLDSPTPGAETARRLAELVARGQRLVVFSDTLAADGFDVIRSDAAPGTALVLDAILPHTGDVAYLRPTVGGAVHPSQAARHDAYAAAVTAGRVERDRTTDYDGSRTSAFGAALRLLSSPGRPAAILGNTDYAALAALQAAQYLGLRVPDDVMVAGLGNTAEAAQAAPALTTAGPEDFFARQAAIVLDAASRDAGTGTLHTFPWRLYPRRSTFHHRTEPRIERNHLP</sequence>
<feature type="domain" description="HTH lacI-type" evidence="4">
    <location>
        <begin position="4"/>
        <end position="59"/>
    </location>
</feature>
<protein>
    <submittedName>
        <fullName evidence="5">LacI family transcriptional regulator</fullName>
    </submittedName>
</protein>
<evidence type="ECO:0000256" key="1">
    <source>
        <dbReference type="ARBA" id="ARBA00023015"/>
    </source>
</evidence>
<organism evidence="5 6">
    <name type="scientific">Propioniciclava coleopterorum</name>
    <dbReference type="NCBI Taxonomy" id="2714937"/>
    <lineage>
        <taxon>Bacteria</taxon>
        <taxon>Bacillati</taxon>
        <taxon>Actinomycetota</taxon>
        <taxon>Actinomycetes</taxon>
        <taxon>Propionibacteriales</taxon>
        <taxon>Propionibacteriaceae</taxon>
        <taxon>Propioniciclava</taxon>
    </lineage>
</organism>